<dbReference type="Gene3D" id="3.40.190.10">
    <property type="entry name" value="Periplasmic binding protein-like II"/>
    <property type="match status" value="2"/>
</dbReference>
<evidence type="ECO:0000256" key="1">
    <source>
        <dbReference type="ARBA" id="ARBA00004741"/>
    </source>
</evidence>
<dbReference type="Gene3D" id="1.10.3660.10">
    <property type="entry name" value="6-phosphogluconate dehydrogenase C-terminal like domain"/>
    <property type="match status" value="1"/>
</dbReference>
<evidence type="ECO:0000256" key="7">
    <source>
        <dbReference type="ARBA" id="ARBA00047848"/>
    </source>
</evidence>
<dbReference type="UniPathway" id="UPA00121">
    <property type="reaction ID" value="UER00345"/>
</dbReference>
<dbReference type="GO" id="GO:0004664">
    <property type="term" value="F:prephenate dehydratase activity"/>
    <property type="evidence" value="ECO:0007669"/>
    <property type="project" value="UniProtKB-EC"/>
</dbReference>
<sequence>MAVTSTAPPDAEPRRLVVVGAAAGMGRWLSDHLFAGLPWQQVVLIDTAQSAALLAGAAAAYRGTPVATGTLADVTAHLADEGFVICVAVPDGAAPGVLAELDALVPRDAPIVLVSVGFAWAMNVLAAVPDRTAVALHPLLDTSARSLDGQTVCATEVRGVATGWLAGAITGRGGIYTVLSPEQHDRSMTYVLALAHQSLLGFVTAVADSGLDLTAELWATRTPLFEALLGLAVSVLEENQEVTLAHVQAALDGDRARAELAAAAEAVGAAAATPESLPARVAATRDRFTGALFDTVRNTATATLSAGQSKRATLARVRRLGGLVGLHPSGRPDKLRVGRLVELTPVHLVLEELLVGPKGEAALLHGPGVRNAKRLGRRGTVVRTRFGIGHVEVLSDAELEVALDAWLAHVRRDIRFLVPESVAGQGVASVVREQRGVGAADLVSEAVRTGQRAVVIRTGIRADLDLDATIEALRKAVEVAYAWPHGVARPTRGAQPDLRYLGPPGSFSESAARQFAVGLTGAGEADVHIGPIGSFDEVLAFARGGGLGVLPITSSASGLVSRAAQALLGTDADLVAGGVVDVAVRFDAYAAAPVVLAELRGAPVFSHPQALAQCANFVTRWGLDPQPCASTTDALLKLRELDGPAIAIASSGAEADHDFVHVVEREIDDLSGSITRFLIVGRPDAFAEHSDGSDPTLRRIVVAPNVASIAHLVGRGAGFDELLTDSDGACLWVSSQTLADLPDGVRDLGSVPWSPRTPVVRPTPG</sequence>
<evidence type="ECO:0000256" key="5">
    <source>
        <dbReference type="ARBA" id="ARBA00023222"/>
    </source>
</evidence>
<evidence type="ECO:0000256" key="2">
    <source>
        <dbReference type="ARBA" id="ARBA00013147"/>
    </source>
</evidence>
<evidence type="ECO:0000313" key="9">
    <source>
        <dbReference type="EMBL" id="SPD87943.1"/>
    </source>
</evidence>
<proteinExistence type="predicted"/>
<dbReference type="Proteomes" id="UP000238164">
    <property type="component" value="Chromosome 1"/>
</dbReference>
<comment type="pathway">
    <text evidence="1">Amino-acid biosynthesis; L-phenylalanine biosynthesis; phenylpyruvate from prephenate: step 1/1.</text>
</comment>
<dbReference type="EMBL" id="LT985188">
    <property type="protein sequence ID" value="SPD87943.1"/>
    <property type="molecule type" value="Genomic_DNA"/>
</dbReference>
<dbReference type="AlphaFoldDB" id="A0A2N9JK53"/>
<keyword evidence="3" id="KW-0028">Amino-acid biosynthesis</keyword>
<evidence type="ECO:0000256" key="4">
    <source>
        <dbReference type="ARBA" id="ARBA00023141"/>
    </source>
</evidence>
<dbReference type="InterPro" id="IPR001086">
    <property type="entry name" value="Preph_deHydtase"/>
</dbReference>
<evidence type="ECO:0000256" key="3">
    <source>
        <dbReference type="ARBA" id="ARBA00022605"/>
    </source>
</evidence>
<dbReference type="Pfam" id="PF00800">
    <property type="entry name" value="PDT"/>
    <property type="match status" value="1"/>
</dbReference>
<keyword evidence="10" id="KW-1185">Reference proteome</keyword>
<dbReference type="InterPro" id="IPR036291">
    <property type="entry name" value="NAD(P)-bd_dom_sf"/>
</dbReference>
<dbReference type="SUPFAM" id="SSF48179">
    <property type="entry name" value="6-phosphogluconate dehydrogenase C-terminal domain-like"/>
    <property type="match status" value="1"/>
</dbReference>
<dbReference type="PANTHER" id="PTHR21022:SF19">
    <property type="entry name" value="PREPHENATE DEHYDRATASE-RELATED"/>
    <property type="match status" value="1"/>
</dbReference>
<dbReference type="GO" id="GO:0005737">
    <property type="term" value="C:cytoplasm"/>
    <property type="evidence" value="ECO:0007669"/>
    <property type="project" value="TreeGrafter"/>
</dbReference>
<keyword evidence="5" id="KW-0584">Phenylalanine biosynthesis</keyword>
<dbReference type="KEGG" id="mgg:MPLG2_2913"/>
<organism evidence="9 10">
    <name type="scientific">Micropruina glycogenica</name>
    <dbReference type="NCBI Taxonomy" id="75385"/>
    <lineage>
        <taxon>Bacteria</taxon>
        <taxon>Bacillati</taxon>
        <taxon>Actinomycetota</taxon>
        <taxon>Actinomycetes</taxon>
        <taxon>Propionibacteriales</taxon>
        <taxon>Nocardioidaceae</taxon>
        <taxon>Micropruina</taxon>
    </lineage>
</organism>
<dbReference type="SUPFAM" id="SSF51735">
    <property type="entry name" value="NAD(P)-binding Rossmann-fold domains"/>
    <property type="match status" value="1"/>
</dbReference>
<evidence type="ECO:0000256" key="6">
    <source>
        <dbReference type="ARBA" id="ARBA00023239"/>
    </source>
</evidence>
<dbReference type="EC" id="4.2.1.51" evidence="2"/>
<keyword evidence="4" id="KW-0057">Aromatic amino acid biosynthesis</keyword>
<dbReference type="GO" id="GO:0009094">
    <property type="term" value="P:L-phenylalanine biosynthetic process"/>
    <property type="evidence" value="ECO:0007669"/>
    <property type="project" value="UniProtKB-UniPathway"/>
</dbReference>
<protein>
    <recommendedName>
        <fullName evidence="2">prephenate dehydratase</fullName>
        <ecNumber evidence="2">4.2.1.51</ecNumber>
    </recommendedName>
</protein>
<evidence type="ECO:0000259" key="8">
    <source>
        <dbReference type="PROSITE" id="PS51171"/>
    </source>
</evidence>
<dbReference type="InterPro" id="IPR008927">
    <property type="entry name" value="6-PGluconate_DH-like_C_sf"/>
</dbReference>
<keyword evidence="6" id="KW-0456">Lyase</keyword>
<reference evidence="9 10" key="1">
    <citation type="submission" date="2018-02" db="EMBL/GenBank/DDBJ databases">
        <authorList>
            <person name="Cohen D.B."/>
            <person name="Kent A.D."/>
        </authorList>
    </citation>
    <scope>NUCLEOTIDE SEQUENCE [LARGE SCALE GENOMIC DNA]</scope>
    <source>
        <strain evidence="9">1</strain>
    </source>
</reference>
<gene>
    <name evidence="9" type="ORF">MPLG2_2913</name>
</gene>
<evidence type="ECO:0000313" key="10">
    <source>
        <dbReference type="Proteomes" id="UP000238164"/>
    </source>
</evidence>
<accession>A0A2N9JK53</accession>
<dbReference type="PANTHER" id="PTHR21022">
    <property type="entry name" value="PREPHENATE DEHYDRATASE P PROTEIN"/>
    <property type="match status" value="1"/>
</dbReference>
<dbReference type="SUPFAM" id="SSF53850">
    <property type="entry name" value="Periplasmic binding protein-like II"/>
    <property type="match status" value="1"/>
</dbReference>
<dbReference type="Gene3D" id="3.40.50.720">
    <property type="entry name" value="NAD(P)-binding Rossmann-like Domain"/>
    <property type="match status" value="1"/>
</dbReference>
<name>A0A2N9JK53_9ACTN</name>
<comment type="catalytic activity">
    <reaction evidence="7">
        <text>prephenate + H(+) = 3-phenylpyruvate + CO2 + H2O</text>
        <dbReference type="Rhea" id="RHEA:21648"/>
        <dbReference type="ChEBI" id="CHEBI:15377"/>
        <dbReference type="ChEBI" id="CHEBI:15378"/>
        <dbReference type="ChEBI" id="CHEBI:16526"/>
        <dbReference type="ChEBI" id="CHEBI:18005"/>
        <dbReference type="ChEBI" id="CHEBI:29934"/>
        <dbReference type="EC" id="4.2.1.51"/>
    </reaction>
</comment>
<feature type="domain" description="Prephenate dehydratase" evidence="8">
    <location>
        <begin position="497"/>
        <end position="682"/>
    </location>
</feature>
<dbReference type="PROSITE" id="PS51171">
    <property type="entry name" value="PREPHENATE_DEHYDR_3"/>
    <property type="match status" value="1"/>
</dbReference>